<dbReference type="AlphaFoldDB" id="A0ABD2QI33"/>
<evidence type="ECO:0000313" key="7">
    <source>
        <dbReference type="Proteomes" id="UP001626550"/>
    </source>
</evidence>
<keyword evidence="7" id="KW-1185">Reference proteome</keyword>
<keyword evidence="4" id="KW-0175">Coiled coil</keyword>
<dbReference type="Pfam" id="PF05186">
    <property type="entry name" value="Dpy-30"/>
    <property type="match status" value="1"/>
</dbReference>
<organism evidence="6 7">
    <name type="scientific">Cichlidogyrus casuarinus</name>
    <dbReference type="NCBI Taxonomy" id="1844966"/>
    <lineage>
        <taxon>Eukaryota</taxon>
        <taxon>Metazoa</taxon>
        <taxon>Spiralia</taxon>
        <taxon>Lophotrochozoa</taxon>
        <taxon>Platyhelminthes</taxon>
        <taxon>Monogenea</taxon>
        <taxon>Monopisthocotylea</taxon>
        <taxon>Dactylogyridea</taxon>
        <taxon>Ancyrocephalidae</taxon>
        <taxon>Cichlidogyrus</taxon>
    </lineage>
</organism>
<feature type="compositionally biased region" description="Acidic residues" evidence="5">
    <location>
        <begin position="524"/>
        <end position="548"/>
    </location>
</feature>
<protein>
    <submittedName>
        <fullName evidence="6">Adenylate kinase 7</fullName>
    </submittedName>
</protein>
<dbReference type="GO" id="GO:0016301">
    <property type="term" value="F:kinase activity"/>
    <property type="evidence" value="ECO:0007669"/>
    <property type="project" value="UniProtKB-KW"/>
</dbReference>
<comment type="caution">
    <text evidence="6">The sequence shown here is derived from an EMBL/GenBank/DDBJ whole genome shotgun (WGS) entry which is preliminary data.</text>
</comment>
<evidence type="ECO:0000313" key="6">
    <source>
        <dbReference type="EMBL" id="KAL3318066.1"/>
    </source>
</evidence>
<dbReference type="InterPro" id="IPR007858">
    <property type="entry name" value="Dpy-30_motif"/>
</dbReference>
<evidence type="ECO:0000256" key="2">
    <source>
        <dbReference type="ARBA" id="ARBA00022741"/>
    </source>
</evidence>
<evidence type="ECO:0000256" key="1">
    <source>
        <dbReference type="ARBA" id="ARBA00022679"/>
    </source>
</evidence>
<dbReference type="InterPro" id="IPR000850">
    <property type="entry name" value="Adenylat/UMP-CMP_kin"/>
</dbReference>
<dbReference type="Proteomes" id="UP001626550">
    <property type="component" value="Unassembled WGS sequence"/>
</dbReference>
<reference evidence="6 7" key="1">
    <citation type="submission" date="2024-11" db="EMBL/GenBank/DDBJ databases">
        <title>Adaptive evolution of stress response genes in parasites aligns with host niche diversity.</title>
        <authorList>
            <person name="Hahn C."/>
            <person name="Resl P."/>
        </authorList>
    </citation>
    <scope>NUCLEOTIDE SEQUENCE [LARGE SCALE GENOMIC DNA]</scope>
    <source>
        <strain evidence="6">EGGRZ-B1_66</strain>
        <tissue evidence="6">Body</tissue>
    </source>
</reference>
<dbReference type="Gene3D" id="3.40.50.720">
    <property type="entry name" value="NAD(P)-binding Rossmann-like Domain"/>
    <property type="match status" value="1"/>
</dbReference>
<dbReference type="EMBL" id="JBJKFK010000292">
    <property type="protein sequence ID" value="KAL3318066.1"/>
    <property type="molecule type" value="Genomic_DNA"/>
</dbReference>
<evidence type="ECO:0000256" key="4">
    <source>
        <dbReference type="SAM" id="Coils"/>
    </source>
</evidence>
<accession>A0ABD2QI33</accession>
<keyword evidence="2" id="KW-0547">Nucleotide-binding</keyword>
<dbReference type="CDD" id="cd22967">
    <property type="entry name" value="DD_AK7"/>
    <property type="match status" value="1"/>
</dbReference>
<dbReference type="Gene3D" id="3.40.50.300">
    <property type="entry name" value="P-loop containing nucleotide triphosphate hydrolases"/>
    <property type="match status" value="1"/>
</dbReference>
<evidence type="ECO:0000256" key="3">
    <source>
        <dbReference type="ARBA" id="ARBA00022777"/>
    </source>
</evidence>
<evidence type="ECO:0000256" key="5">
    <source>
        <dbReference type="SAM" id="MobiDB-lite"/>
    </source>
</evidence>
<feature type="region of interest" description="Disordered" evidence="5">
    <location>
        <begin position="524"/>
        <end position="564"/>
    </location>
</feature>
<dbReference type="InterPro" id="IPR036291">
    <property type="entry name" value="NAD(P)-bd_dom_sf"/>
</dbReference>
<proteinExistence type="predicted"/>
<dbReference type="Gene3D" id="1.20.890.10">
    <property type="entry name" value="cAMP-dependent protein kinase regulatory subunit, dimerization-anchoring domain"/>
    <property type="match status" value="1"/>
</dbReference>
<keyword evidence="3 6" id="KW-0418">Kinase</keyword>
<sequence length="861" mass="98046">MTLKVYVHKIDDYAAKYIAKHLSNAIHGSTLNSEGEEEIEEENVVNKNNERYEIITTTEVGQVAKPGITYLPQAIDLQDLVKQTKDCKFFVFNIFDNPDCVDDVRDMIDLIAEESESFSEQKIIVLISTLLTWARSKVPDEDDPEIPFTDEDYCRRIAHSNYRAQLDLEKEVLKIGKKHKPKLLTYVISCGIPYGEEESIFHPFFQEGWHNASQLEFPGNGQNIVPTIHVNDLAKIVQSVFEYRPLVKYVLATDDSQNTLYQLIKSISRMFTTSGKVKRISKEEFYQKKGITQQIFDHLLINLRIDSAFAKENLNMHWSYESGMAENIRKISKEFRLARNLIPFKLCILGPPLSGKSTISAEFAKQYKIHHIEVNKVVEDTIKELDAPVQVSWSREKRKLKPQVSASADRDQDTWTGASQNALHQEISAARLNAPQVEQTTQEDEELIAEDLEEEEENDEEAKATEDAEFLETLNASKAENDGQLDQEYVIQFLRKKLNSKPCKNQGFLLDGFPTTKEEAENLFNEEGDENEEEEEEEEGEEKDEAQEEPVKKQSSPDNADLDPIELDKLNAKDATLLVDEELAVLEIKRKEEERLRCLKAEPDVFEASPVQKTLPKGIAPTHVFVLQATDEMLKNRVMGLPESEWQMRNLNEETFLQKLTQYRANEVGTNALLMKANSVTGAETSTAVSTALTPLAESAIDEESLMAFIEDQGMQLMPLDVAKTGAASAPLNSHCLEVMKFVLGPPRNYGISEELLAQQQEMQEQERKSLLEANEKKRQKLLDEEAAARAENETLYAQKLKELSEEEQKILEENTKPVTEFMTKFIIPTLLSGLIDTFNSKPEDPIDHLAKYLFRNNPQI</sequence>
<gene>
    <name evidence="6" type="primary">AK7_3</name>
    <name evidence="6" type="ORF">Ciccas_003280</name>
</gene>
<dbReference type="InterPro" id="IPR047499">
    <property type="entry name" value="DD_AK7"/>
</dbReference>
<dbReference type="GO" id="GO:0000166">
    <property type="term" value="F:nucleotide binding"/>
    <property type="evidence" value="ECO:0007669"/>
    <property type="project" value="UniProtKB-KW"/>
</dbReference>
<name>A0ABD2QI33_9PLAT</name>
<dbReference type="SUPFAM" id="SSF52540">
    <property type="entry name" value="P-loop containing nucleoside triphosphate hydrolases"/>
    <property type="match status" value="1"/>
</dbReference>
<keyword evidence="1" id="KW-0808">Transferase</keyword>
<feature type="coiled-coil region" evidence="4">
    <location>
        <begin position="757"/>
        <end position="817"/>
    </location>
</feature>
<dbReference type="PANTHER" id="PTHR23359">
    <property type="entry name" value="NUCLEOTIDE KINASE"/>
    <property type="match status" value="1"/>
</dbReference>
<feature type="coiled-coil region" evidence="4">
    <location>
        <begin position="442"/>
        <end position="469"/>
    </location>
</feature>
<dbReference type="InterPro" id="IPR027417">
    <property type="entry name" value="P-loop_NTPase"/>
</dbReference>
<dbReference type="SUPFAM" id="SSF51735">
    <property type="entry name" value="NAD(P)-binding Rossmann-fold domains"/>
    <property type="match status" value="1"/>
</dbReference>